<dbReference type="EMBL" id="CADEAL010001338">
    <property type="protein sequence ID" value="CAB1431462.1"/>
    <property type="molecule type" value="Genomic_DNA"/>
</dbReference>
<proteinExistence type="predicted"/>
<feature type="region of interest" description="Disordered" evidence="1">
    <location>
        <begin position="1"/>
        <end position="22"/>
    </location>
</feature>
<gene>
    <name evidence="2" type="ORF">PLEPLA_LOCUS19519</name>
</gene>
<feature type="region of interest" description="Disordered" evidence="1">
    <location>
        <begin position="51"/>
        <end position="73"/>
    </location>
</feature>
<evidence type="ECO:0000256" key="1">
    <source>
        <dbReference type="SAM" id="MobiDB-lite"/>
    </source>
</evidence>
<dbReference type="Proteomes" id="UP001153269">
    <property type="component" value="Unassembled WGS sequence"/>
</dbReference>
<dbReference type="AlphaFoldDB" id="A0A9N7YLJ9"/>
<evidence type="ECO:0000313" key="2">
    <source>
        <dbReference type="EMBL" id="CAB1431462.1"/>
    </source>
</evidence>
<comment type="caution">
    <text evidence="2">The sequence shown here is derived from an EMBL/GenBank/DDBJ whole genome shotgun (WGS) entry which is preliminary data.</text>
</comment>
<evidence type="ECO:0000313" key="3">
    <source>
        <dbReference type="Proteomes" id="UP001153269"/>
    </source>
</evidence>
<name>A0A9N7YLJ9_PLEPL</name>
<organism evidence="2 3">
    <name type="scientific">Pleuronectes platessa</name>
    <name type="common">European plaice</name>
    <dbReference type="NCBI Taxonomy" id="8262"/>
    <lineage>
        <taxon>Eukaryota</taxon>
        <taxon>Metazoa</taxon>
        <taxon>Chordata</taxon>
        <taxon>Craniata</taxon>
        <taxon>Vertebrata</taxon>
        <taxon>Euteleostomi</taxon>
        <taxon>Actinopterygii</taxon>
        <taxon>Neopterygii</taxon>
        <taxon>Teleostei</taxon>
        <taxon>Neoteleostei</taxon>
        <taxon>Acanthomorphata</taxon>
        <taxon>Carangaria</taxon>
        <taxon>Pleuronectiformes</taxon>
        <taxon>Pleuronectoidei</taxon>
        <taxon>Pleuronectidae</taxon>
        <taxon>Pleuronectes</taxon>
    </lineage>
</organism>
<sequence>MPRLGEQSPRRPPLHASGDPACGTSQRFFGGGGPLLRCNTAFFLWGRGVVSPAGAEGRPLEGTGWRRRHEAEQ</sequence>
<protein>
    <submittedName>
        <fullName evidence="2">Uncharacterized protein</fullName>
    </submittedName>
</protein>
<keyword evidence="3" id="KW-1185">Reference proteome</keyword>
<reference evidence="2" key="1">
    <citation type="submission" date="2020-03" db="EMBL/GenBank/DDBJ databases">
        <authorList>
            <person name="Weist P."/>
        </authorList>
    </citation>
    <scope>NUCLEOTIDE SEQUENCE</scope>
</reference>
<accession>A0A9N7YLJ9</accession>